<gene>
    <name evidence="8" type="primary">wzb</name>
</gene>
<evidence type="ECO:0000256" key="5">
    <source>
        <dbReference type="ARBA" id="ARBA00051722"/>
    </source>
</evidence>
<protein>
    <recommendedName>
        <fullName evidence="2">protein-tyrosine-phosphatase</fullName>
        <ecNumber evidence="2">3.1.3.48</ecNumber>
    </recommendedName>
</protein>
<feature type="active site" evidence="6">
    <location>
        <position position="19"/>
    </location>
</feature>
<name>A0A346NT61_KLEAE</name>
<proteinExistence type="inferred from homology"/>
<dbReference type="Gene3D" id="3.40.50.2300">
    <property type="match status" value="1"/>
</dbReference>
<evidence type="ECO:0000256" key="6">
    <source>
        <dbReference type="PIRSR" id="PIRSR617867-1"/>
    </source>
</evidence>
<dbReference type="Pfam" id="PF01451">
    <property type="entry name" value="LMWPc"/>
    <property type="match status" value="1"/>
</dbReference>
<dbReference type="FunFam" id="3.40.50.2300:FF:000041">
    <property type="entry name" value="Low molecular weight protein-tyrosine-phosphatase"/>
    <property type="match status" value="1"/>
</dbReference>
<evidence type="ECO:0000313" key="8">
    <source>
        <dbReference type="EMBL" id="AXR70454.1"/>
    </source>
</evidence>
<dbReference type="GO" id="GO:0004725">
    <property type="term" value="F:protein tyrosine phosphatase activity"/>
    <property type="evidence" value="ECO:0007669"/>
    <property type="project" value="UniProtKB-EC"/>
</dbReference>
<dbReference type="PANTHER" id="PTHR11717:SF31">
    <property type="entry name" value="LOW MOLECULAR WEIGHT PROTEIN-TYROSINE-PHOSPHATASE ETP-RELATED"/>
    <property type="match status" value="1"/>
</dbReference>
<feature type="active site" description="Proton donor" evidence="6">
    <location>
        <position position="119"/>
    </location>
</feature>
<keyword evidence="4" id="KW-0904">Protein phosphatase</keyword>
<dbReference type="SUPFAM" id="SSF52788">
    <property type="entry name" value="Phosphotyrosine protein phosphatases I"/>
    <property type="match status" value="1"/>
</dbReference>
<dbReference type="SMART" id="SM00226">
    <property type="entry name" value="LMWPc"/>
    <property type="match status" value="1"/>
</dbReference>
<feature type="active site" description="Nucleophile" evidence="6">
    <location>
        <position position="13"/>
    </location>
</feature>
<evidence type="ECO:0000256" key="1">
    <source>
        <dbReference type="ARBA" id="ARBA00011063"/>
    </source>
</evidence>
<comment type="catalytic activity">
    <reaction evidence="5">
        <text>O-phospho-L-tyrosyl-[protein] + H2O = L-tyrosyl-[protein] + phosphate</text>
        <dbReference type="Rhea" id="RHEA:10684"/>
        <dbReference type="Rhea" id="RHEA-COMP:10136"/>
        <dbReference type="Rhea" id="RHEA-COMP:20101"/>
        <dbReference type="ChEBI" id="CHEBI:15377"/>
        <dbReference type="ChEBI" id="CHEBI:43474"/>
        <dbReference type="ChEBI" id="CHEBI:46858"/>
        <dbReference type="ChEBI" id="CHEBI:61978"/>
        <dbReference type="EC" id="3.1.3.48"/>
    </reaction>
</comment>
<feature type="domain" description="Phosphotyrosine protein phosphatase I" evidence="7">
    <location>
        <begin position="7"/>
        <end position="145"/>
    </location>
</feature>
<reference evidence="8" key="1">
    <citation type="journal article" date="2018" name="Front. Microbiol.">
        <title>Establishment of a Molecular Serotyping Scheme and a Multiplexed Luminex-Based Array for Enterobacter aerogenes.</title>
        <authorList>
            <person name="Guo X."/>
            <person name="Wang M."/>
            <person name="Wang L."/>
            <person name="Wang Y."/>
            <person name="Chen T."/>
            <person name="Wu P."/>
            <person name="Chen M."/>
            <person name="Liu B."/>
            <person name="Feng L."/>
        </authorList>
    </citation>
    <scope>NUCLEOTIDE SEQUENCE</scope>
    <source>
        <strain evidence="8">G5310</strain>
    </source>
</reference>
<dbReference type="InterPro" id="IPR050438">
    <property type="entry name" value="LMW_PTPase"/>
</dbReference>
<dbReference type="PRINTS" id="PR00719">
    <property type="entry name" value="LMWPTPASE"/>
</dbReference>
<evidence type="ECO:0000256" key="3">
    <source>
        <dbReference type="ARBA" id="ARBA00022801"/>
    </source>
</evidence>
<dbReference type="AlphaFoldDB" id="A0A346NT61"/>
<accession>A0A346NT61</accession>
<dbReference type="EC" id="3.1.3.48" evidence="2"/>
<dbReference type="InterPro" id="IPR017867">
    <property type="entry name" value="Tyr_phospatase_low_mol_wt"/>
</dbReference>
<evidence type="ECO:0000259" key="7">
    <source>
        <dbReference type="SMART" id="SM00226"/>
    </source>
</evidence>
<dbReference type="InterPro" id="IPR036196">
    <property type="entry name" value="Ptyr_pPase_sf"/>
</dbReference>
<organism evidence="8">
    <name type="scientific">Klebsiella aerogenes</name>
    <name type="common">Enterobacter aerogenes</name>
    <dbReference type="NCBI Taxonomy" id="548"/>
    <lineage>
        <taxon>Bacteria</taxon>
        <taxon>Pseudomonadati</taxon>
        <taxon>Pseudomonadota</taxon>
        <taxon>Gammaproteobacteria</taxon>
        <taxon>Enterobacterales</taxon>
        <taxon>Enterobacteriaceae</taxon>
        <taxon>Klebsiella/Raoultella group</taxon>
        <taxon>Klebsiella</taxon>
    </lineage>
</organism>
<dbReference type="PANTHER" id="PTHR11717">
    <property type="entry name" value="LOW MOLECULAR WEIGHT PROTEIN TYROSINE PHOSPHATASE"/>
    <property type="match status" value="1"/>
</dbReference>
<evidence type="ECO:0000256" key="2">
    <source>
        <dbReference type="ARBA" id="ARBA00013064"/>
    </source>
</evidence>
<sequence length="148" mass="16411">MAINMFDSILVICTGNICRSPIAERILRNALPDKQVDSAGVGALVDKPADASAIRIAEKYGVSLEGHLGTQFTSSLGRKYQLILVMEQQHIEQISNIAPEARGKTMLLGHWLGGREVPDPYRKSDEAFESVYRLIEKACALWVEKLTR</sequence>
<dbReference type="CDD" id="cd16343">
    <property type="entry name" value="LMWPTP"/>
    <property type="match status" value="1"/>
</dbReference>
<evidence type="ECO:0000256" key="4">
    <source>
        <dbReference type="ARBA" id="ARBA00022912"/>
    </source>
</evidence>
<dbReference type="EMBL" id="MF687357">
    <property type="protein sequence ID" value="AXR70454.1"/>
    <property type="molecule type" value="Genomic_DNA"/>
</dbReference>
<dbReference type="InterPro" id="IPR023485">
    <property type="entry name" value="Ptyr_pPase"/>
</dbReference>
<keyword evidence="3" id="KW-0378">Hydrolase</keyword>
<comment type="similarity">
    <text evidence="1">Belongs to the low molecular weight phosphotyrosine protein phosphatase family.</text>
</comment>